<dbReference type="STRING" id="1302690.BUE76_18375"/>
<dbReference type="InterPro" id="IPR001789">
    <property type="entry name" value="Sig_transdc_resp-reg_receiver"/>
</dbReference>
<dbReference type="SMART" id="SM00448">
    <property type="entry name" value="REC"/>
    <property type="match status" value="1"/>
</dbReference>
<dbReference type="PROSITE" id="PS50110">
    <property type="entry name" value="RESPONSE_REGULATORY"/>
    <property type="match status" value="1"/>
</dbReference>
<dbReference type="RefSeq" id="WP_073043534.1">
    <property type="nucleotide sequence ID" value="NZ_FQUO01000008.1"/>
</dbReference>
<dbReference type="PANTHER" id="PTHR43214">
    <property type="entry name" value="TWO-COMPONENT RESPONSE REGULATOR"/>
    <property type="match status" value="1"/>
</dbReference>
<evidence type="ECO:0000259" key="4">
    <source>
        <dbReference type="PROSITE" id="PS50043"/>
    </source>
</evidence>
<dbReference type="SUPFAM" id="SSF46894">
    <property type="entry name" value="C-terminal effector domain of the bipartite response regulators"/>
    <property type="match status" value="1"/>
</dbReference>
<dbReference type="SMART" id="SM00421">
    <property type="entry name" value="HTH_LUXR"/>
    <property type="match status" value="1"/>
</dbReference>
<accession>A0A1M5C4Y8</accession>
<gene>
    <name evidence="6" type="ORF">SAMN05444008_108227</name>
</gene>
<feature type="domain" description="Response regulatory" evidence="5">
    <location>
        <begin position="5"/>
        <end position="121"/>
    </location>
</feature>
<dbReference type="PROSITE" id="PS50043">
    <property type="entry name" value="HTH_LUXR_2"/>
    <property type="match status" value="1"/>
</dbReference>
<dbReference type="CDD" id="cd06170">
    <property type="entry name" value="LuxR_C_like"/>
    <property type="match status" value="1"/>
</dbReference>
<dbReference type="SUPFAM" id="SSF52172">
    <property type="entry name" value="CheY-like"/>
    <property type="match status" value="1"/>
</dbReference>
<keyword evidence="7" id="KW-1185">Reference proteome</keyword>
<name>A0A1M5C4Y8_9BACT</name>
<dbReference type="GO" id="GO:0003677">
    <property type="term" value="F:DNA binding"/>
    <property type="evidence" value="ECO:0007669"/>
    <property type="project" value="UniProtKB-KW"/>
</dbReference>
<dbReference type="CDD" id="cd17535">
    <property type="entry name" value="REC_NarL-like"/>
    <property type="match status" value="1"/>
</dbReference>
<evidence type="ECO:0000313" key="6">
    <source>
        <dbReference type="EMBL" id="SHF49492.1"/>
    </source>
</evidence>
<sequence>MELIKVAIADDHKIFRKGVVLSLRPYNNIRFVQEAENGDDLLQHIATTSPDVVLMDLRMPVKDGIETTRVLSRQFPHIHVIVLSMFEDERFVYHLMENGAHGYLLKNAEPGEIRKAIMDVQEKGYYLNNFVNRILLKRSHARQRTLPSLTHEISLNPKEQEVLQLICLEFTAQEIAQKMEISPRTVEAIKDRLMERFGTKNTAGLVFFAVKNNLVD</sequence>
<dbReference type="Gene3D" id="3.40.50.2300">
    <property type="match status" value="1"/>
</dbReference>
<dbReference type="InterPro" id="IPR011006">
    <property type="entry name" value="CheY-like_superfamily"/>
</dbReference>
<evidence type="ECO:0000313" key="7">
    <source>
        <dbReference type="Proteomes" id="UP000184368"/>
    </source>
</evidence>
<evidence type="ECO:0000259" key="5">
    <source>
        <dbReference type="PROSITE" id="PS50110"/>
    </source>
</evidence>
<dbReference type="InterPro" id="IPR000792">
    <property type="entry name" value="Tscrpt_reg_LuxR_C"/>
</dbReference>
<dbReference type="Pfam" id="PF00072">
    <property type="entry name" value="Response_reg"/>
    <property type="match status" value="1"/>
</dbReference>
<organism evidence="6 7">
    <name type="scientific">Cnuella takakiae</name>
    <dbReference type="NCBI Taxonomy" id="1302690"/>
    <lineage>
        <taxon>Bacteria</taxon>
        <taxon>Pseudomonadati</taxon>
        <taxon>Bacteroidota</taxon>
        <taxon>Chitinophagia</taxon>
        <taxon>Chitinophagales</taxon>
        <taxon>Chitinophagaceae</taxon>
        <taxon>Cnuella</taxon>
    </lineage>
</organism>
<dbReference type="GO" id="GO:0000160">
    <property type="term" value="P:phosphorelay signal transduction system"/>
    <property type="evidence" value="ECO:0007669"/>
    <property type="project" value="InterPro"/>
</dbReference>
<keyword evidence="1 3" id="KW-0597">Phosphoprotein</keyword>
<dbReference type="InterPro" id="IPR058245">
    <property type="entry name" value="NreC/VraR/RcsB-like_REC"/>
</dbReference>
<keyword evidence="2" id="KW-0238">DNA-binding</keyword>
<dbReference type="EMBL" id="FQUO01000008">
    <property type="protein sequence ID" value="SHF49492.1"/>
    <property type="molecule type" value="Genomic_DNA"/>
</dbReference>
<evidence type="ECO:0000256" key="1">
    <source>
        <dbReference type="ARBA" id="ARBA00022553"/>
    </source>
</evidence>
<proteinExistence type="predicted"/>
<feature type="modified residue" description="4-aspartylphosphate" evidence="3">
    <location>
        <position position="56"/>
    </location>
</feature>
<reference evidence="6 7" key="1">
    <citation type="submission" date="2016-11" db="EMBL/GenBank/DDBJ databases">
        <authorList>
            <person name="Jaros S."/>
            <person name="Januszkiewicz K."/>
            <person name="Wedrychowicz H."/>
        </authorList>
    </citation>
    <scope>NUCLEOTIDE SEQUENCE [LARGE SCALE GENOMIC DNA]</scope>
    <source>
        <strain evidence="6 7">DSM 26897</strain>
    </source>
</reference>
<dbReference type="Proteomes" id="UP000184368">
    <property type="component" value="Unassembled WGS sequence"/>
</dbReference>
<feature type="domain" description="HTH luxR-type" evidence="4">
    <location>
        <begin position="148"/>
        <end position="213"/>
    </location>
</feature>
<dbReference type="GO" id="GO:0006355">
    <property type="term" value="P:regulation of DNA-templated transcription"/>
    <property type="evidence" value="ECO:0007669"/>
    <property type="project" value="InterPro"/>
</dbReference>
<dbReference type="PANTHER" id="PTHR43214:SF43">
    <property type="entry name" value="TWO-COMPONENT RESPONSE REGULATOR"/>
    <property type="match status" value="1"/>
</dbReference>
<protein>
    <submittedName>
        <fullName evidence="6">Two component transcriptional regulator, LuxR family</fullName>
    </submittedName>
</protein>
<dbReference type="AlphaFoldDB" id="A0A1M5C4Y8"/>
<dbReference type="OrthoDB" id="9797341at2"/>
<dbReference type="Pfam" id="PF00196">
    <property type="entry name" value="GerE"/>
    <property type="match status" value="1"/>
</dbReference>
<evidence type="ECO:0000256" key="2">
    <source>
        <dbReference type="ARBA" id="ARBA00023125"/>
    </source>
</evidence>
<dbReference type="InterPro" id="IPR016032">
    <property type="entry name" value="Sig_transdc_resp-reg_C-effctor"/>
</dbReference>
<dbReference type="InterPro" id="IPR039420">
    <property type="entry name" value="WalR-like"/>
</dbReference>
<evidence type="ECO:0000256" key="3">
    <source>
        <dbReference type="PROSITE-ProRule" id="PRU00169"/>
    </source>
</evidence>